<dbReference type="PIRSF" id="PIRSF000505">
    <property type="entry name" value="EPSPS"/>
    <property type="match status" value="1"/>
</dbReference>
<dbReference type="UniPathway" id="UPA00053">
    <property type="reaction ID" value="UER00089"/>
</dbReference>
<comment type="subcellular location">
    <subcellularLocation>
        <location evidence="7">Cytoplasm</location>
    </subcellularLocation>
</comment>
<feature type="binding site" evidence="7">
    <location>
        <position position="211"/>
    </location>
    <ligand>
        <name>3-phosphoshikimate</name>
        <dbReference type="ChEBI" id="CHEBI:145989"/>
    </ligand>
</feature>
<evidence type="ECO:0000313" key="10">
    <source>
        <dbReference type="Proteomes" id="UP000029080"/>
    </source>
</evidence>
<dbReference type="InterPro" id="IPR013792">
    <property type="entry name" value="RNA3'P_cycl/enolpyr_Trfase_a/b"/>
</dbReference>
<evidence type="ECO:0000313" key="9">
    <source>
        <dbReference type="EMBL" id="KFJ05922.1"/>
    </source>
</evidence>
<dbReference type="Gene3D" id="3.65.10.10">
    <property type="entry name" value="Enolpyruvate transferase domain"/>
    <property type="match status" value="2"/>
</dbReference>
<keyword evidence="4 7" id="KW-0808">Transferase</keyword>
<dbReference type="GO" id="GO:0003866">
    <property type="term" value="F:3-phosphoshikimate 1-carboxyvinyltransferase activity"/>
    <property type="evidence" value="ECO:0007669"/>
    <property type="project" value="UniProtKB-UniRule"/>
</dbReference>
<dbReference type="EMBL" id="JGZU01000011">
    <property type="protein sequence ID" value="KFJ05922.1"/>
    <property type="molecule type" value="Genomic_DNA"/>
</dbReference>
<feature type="binding site" evidence="7">
    <location>
        <position position="127"/>
    </location>
    <ligand>
        <name>phosphoenolpyruvate</name>
        <dbReference type="ChEBI" id="CHEBI:58702"/>
    </ligand>
</feature>
<keyword evidence="7" id="KW-0963">Cytoplasm</keyword>
<dbReference type="InterPro" id="IPR036968">
    <property type="entry name" value="Enolpyruvate_Tfrase_sf"/>
</dbReference>
<feature type="binding site" evidence="7">
    <location>
        <position position="52"/>
    </location>
    <ligand>
        <name>3-phosphoshikimate</name>
        <dbReference type="ChEBI" id="CHEBI:145989"/>
    </ligand>
</feature>
<comment type="caution">
    <text evidence="9">The sequence shown here is derived from an EMBL/GenBank/DDBJ whole genome shotgun (WGS) entry which is preliminary data.</text>
</comment>
<dbReference type="InterPro" id="IPR006264">
    <property type="entry name" value="EPSP_synthase"/>
</dbReference>
<dbReference type="GO" id="GO:0005737">
    <property type="term" value="C:cytoplasm"/>
    <property type="evidence" value="ECO:0007669"/>
    <property type="project" value="UniProtKB-SubCell"/>
</dbReference>
<proteinExistence type="inferred from homology"/>
<evidence type="ECO:0000256" key="1">
    <source>
        <dbReference type="ARBA" id="ARBA00004811"/>
    </source>
</evidence>
<feature type="binding site" evidence="7">
    <location>
        <position position="409"/>
    </location>
    <ligand>
        <name>3-phosphoshikimate</name>
        <dbReference type="ChEBI" id="CHEBI:145989"/>
    </ligand>
</feature>
<dbReference type="HAMAP" id="MF_00210">
    <property type="entry name" value="EPSP_synth"/>
    <property type="match status" value="1"/>
</dbReference>
<feature type="binding site" evidence="7">
    <location>
        <position position="457"/>
    </location>
    <ligand>
        <name>phosphoenolpyruvate</name>
        <dbReference type="ChEBI" id="CHEBI:58702"/>
    </ligand>
</feature>
<dbReference type="PROSITE" id="PS00104">
    <property type="entry name" value="EPSP_SYNTHASE_1"/>
    <property type="match status" value="1"/>
</dbReference>
<dbReference type="Proteomes" id="UP000029080">
    <property type="component" value="Unassembled WGS sequence"/>
</dbReference>
<feature type="domain" description="Enolpyruvate transferase" evidence="8">
    <location>
        <begin position="37"/>
        <end position="489"/>
    </location>
</feature>
<accession>A0A087EDS1</accession>
<dbReference type="GO" id="GO:0009073">
    <property type="term" value="P:aromatic amino acid family biosynthetic process"/>
    <property type="evidence" value="ECO:0007669"/>
    <property type="project" value="UniProtKB-KW"/>
</dbReference>
<dbReference type="InterPro" id="IPR001986">
    <property type="entry name" value="Enolpyruvate_Tfrase_dom"/>
</dbReference>
<dbReference type="GO" id="GO:0009423">
    <property type="term" value="P:chorismate biosynthetic process"/>
    <property type="evidence" value="ECO:0007669"/>
    <property type="project" value="UniProtKB-UniRule"/>
</dbReference>
<reference evidence="9 10" key="1">
    <citation type="submission" date="2014-03" db="EMBL/GenBank/DDBJ databases">
        <title>Genomics of Bifidobacteria.</title>
        <authorList>
            <person name="Ventura M."/>
            <person name="Milani C."/>
            <person name="Lugli G.A."/>
        </authorList>
    </citation>
    <scope>NUCLEOTIDE SEQUENCE [LARGE SCALE GENOMIC DNA]</scope>
    <source>
        <strain evidence="9 10">JCM 13495</strain>
    </source>
</reference>
<comment type="subunit">
    <text evidence="7">Monomer.</text>
</comment>
<dbReference type="InterPro" id="IPR023193">
    <property type="entry name" value="EPSP_synthase_CS"/>
</dbReference>
<dbReference type="Pfam" id="PF00275">
    <property type="entry name" value="EPSP_synthase"/>
    <property type="match status" value="1"/>
</dbReference>
<dbReference type="GO" id="GO:0008652">
    <property type="term" value="P:amino acid biosynthetic process"/>
    <property type="evidence" value="ECO:0007669"/>
    <property type="project" value="UniProtKB-KW"/>
</dbReference>
<organism evidence="9 10">
    <name type="scientific">Bifidobacterium tsurumiense</name>
    <dbReference type="NCBI Taxonomy" id="356829"/>
    <lineage>
        <taxon>Bacteria</taxon>
        <taxon>Bacillati</taxon>
        <taxon>Actinomycetota</taxon>
        <taxon>Actinomycetes</taxon>
        <taxon>Bifidobacteriales</taxon>
        <taxon>Bifidobacteriaceae</taxon>
        <taxon>Bifidobacterium</taxon>
    </lineage>
</organism>
<dbReference type="STRING" id="356829.BITS_1060"/>
<name>A0A087EDS1_9BIFI</name>
<feature type="binding site" evidence="7">
    <location>
        <position position="53"/>
    </location>
    <ligand>
        <name>3-phosphoshikimate</name>
        <dbReference type="ChEBI" id="CHEBI:145989"/>
    </ligand>
</feature>
<gene>
    <name evidence="7" type="primary">aroA</name>
    <name evidence="9" type="ORF">BITS_1060</name>
</gene>
<dbReference type="PANTHER" id="PTHR21090">
    <property type="entry name" value="AROM/DEHYDROQUINATE SYNTHASE"/>
    <property type="match status" value="1"/>
</dbReference>
<feature type="binding site" evidence="7">
    <location>
        <position position="213"/>
    </location>
    <ligand>
        <name>phosphoenolpyruvate</name>
        <dbReference type="ChEBI" id="CHEBI:58702"/>
    </ligand>
</feature>
<comment type="similarity">
    <text evidence="2 7">Belongs to the EPSP synthase family.</text>
</comment>
<comment type="pathway">
    <text evidence="1 7">Metabolic intermediate biosynthesis; chorismate biosynthesis; chorismate from D-erythrose 4-phosphate and phosphoenolpyruvate: step 6/7.</text>
</comment>
<feature type="binding site" evidence="7">
    <location>
        <position position="155"/>
    </location>
    <ligand>
        <name>phosphoenolpyruvate</name>
        <dbReference type="ChEBI" id="CHEBI:58702"/>
    </ligand>
</feature>
<dbReference type="SUPFAM" id="SSF55205">
    <property type="entry name" value="EPT/RTPC-like"/>
    <property type="match status" value="1"/>
</dbReference>
<comment type="catalytic activity">
    <reaction evidence="6">
        <text>3-phosphoshikimate + phosphoenolpyruvate = 5-O-(1-carboxyvinyl)-3-phosphoshikimate + phosphate</text>
        <dbReference type="Rhea" id="RHEA:21256"/>
        <dbReference type="ChEBI" id="CHEBI:43474"/>
        <dbReference type="ChEBI" id="CHEBI:57701"/>
        <dbReference type="ChEBI" id="CHEBI:58702"/>
        <dbReference type="ChEBI" id="CHEBI:145989"/>
        <dbReference type="EC" id="2.5.1.19"/>
    </reaction>
    <physiologicalReaction direction="left-to-right" evidence="6">
        <dbReference type="Rhea" id="RHEA:21257"/>
    </physiologicalReaction>
</comment>
<keyword evidence="3 7" id="KW-0028">Amino-acid biosynthesis</keyword>
<evidence type="ECO:0000256" key="2">
    <source>
        <dbReference type="ARBA" id="ARBA00009948"/>
    </source>
</evidence>
<feature type="binding site" evidence="7">
    <location>
        <position position="413"/>
    </location>
    <ligand>
        <name>phosphoenolpyruvate</name>
        <dbReference type="ChEBI" id="CHEBI:58702"/>
    </ligand>
</feature>
<feature type="active site" description="Proton acceptor" evidence="7">
    <location>
        <position position="382"/>
    </location>
</feature>
<evidence type="ECO:0000256" key="3">
    <source>
        <dbReference type="ARBA" id="ARBA00022605"/>
    </source>
</evidence>
<evidence type="ECO:0000256" key="6">
    <source>
        <dbReference type="ARBA" id="ARBA00044633"/>
    </source>
</evidence>
<keyword evidence="5 7" id="KW-0057">Aromatic amino acid biosynthesis</keyword>
<dbReference type="CDD" id="cd01556">
    <property type="entry name" value="EPSP_synthase"/>
    <property type="match status" value="1"/>
</dbReference>
<dbReference type="PANTHER" id="PTHR21090:SF5">
    <property type="entry name" value="PENTAFUNCTIONAL AROM POLYPEPTIDE"/>
    <property type="match status" value="1"/>
</dbReference>
<keyword evidence="10" id="KW-1185">Reference proteome</keyword>
<evidence type="ECO:0000256" key="7">
    <source>
        <dbReference type="HAMAP-Rule" id="MF_00210"/>
    </source>
</evidence>
<protein>
    <recommendedName>
        <fullName evidence="7">3-phosphoshikimate 1-carboxyvinyltransferase</fullName>
        <ecNumber evidence="7">2.5.1.19</ecNumber>
    </recommendedName>
    <alternativeName>
        <fullName evidence="7">5-enolpyruvylshikimate-3-phosphate synthase</fullName>
        <shortName evidence="7">EPSP synthase</shortName>
        <shortName evidence="7">EPSPS</shortName>
    </alternativeName>
</protein>
<sequence length="498" mass="53137">MELDVHTFYEEPIRYDDTMNASDTDNVESADLWDAPQAIKPLHATVMVPGSKSLSNRYLILAALGNKPVILHGLLRSRDTSLMMKGLEALGVSIEFPDPSDETIVKIAPPADGHFRGNTSVFCGLAGTVMRFLPGLAVFADGPVHFDGDKQAYARPMKPVLDGLEQLGASIEYEGEEGCLPFTVTPPSLAIQDKQMAEVAYAEVSIDSSSSSQFISGLLLMASRLPHGLRLTHIGEHVPSMPHIQMTISDVNGAGGSIHMDATKTWVVEPKPLQLPKTITIEPDLSNAAPFLGAAMIAGGSVSIPRWPVRTTQPGGLLPGILQSMGARVDLDGKPLHDDGSFAADVVSPEPSGTEVHNGILTVTGTGTIHGLGNYDMAAAGEIAPSIAALAVLAQEPTSLRGIGHLRGHETNRLEALVNEIHRLGGKATELEDGIAIEPVDWVDLHGEVMESYADHRMATFAAMLGLVIPGTRVVNIGTTRKTIPDFPGMWRSMLDQQ</sequence>
<dbReference type="NCBIfam" id="TIGR01356">
    <property type="entry name" value="aroA"/>
    <property type="match status" value="1"/>
</dbReference>
<feature type="binding site" evidence="7">
    <location>
        <position position="57"/>
    </location>
    <ligand>
        <name>3-phosphoshikimate</name>
        <dbReference type="ChEBI" id="CHEBI:145989"/>
    </ligand>
</feature>
<feature type="binding site" evidence="7">
    <location>
        <position position="52"/>
    </location>
    <ligand>
        <name>phosphoenolpyruvate</name>
        <dbReference type="ChEBI" id="CHEBI:58702"/>
    </ligand>
</feature>
<feature type="binding site" evidence="7">
    <location>
        <position position="382"/>
    </location>
    <ligand>
        <name>3-phosphoshikimate</name>
        <dbReference type="ChEBI" id="CHEBI:145989"/>
    </ligand>
</feature>
<evidence type="ECO:0000259" key="8">
    <source>
        <dbReference type="Pfam" id="PF00275"/>
    </source>
</evidence>
<feature type="binding site" evidence="7">
    <location>
        <position position="240"/>
    </location>
    <ligand>
        <name>3-phosphoshikimate</name>
        <dbReference type="ChEBI" id="CHEBI:145989"/>
    </ligand>
</feature>
<evidence type="ECO:0000256" key="4">
    <source>
        <dbReference type="ARBA" id="ARBA00022679"/>
    </source>
</evidence>
<comment type="function">
    <text evidence="7">Catalyzes the transfer of the enolpyruvyl moiety of phosphoenolpyruvate (PEP) to the 5-hydroxyl of shikimate-3-phosphate (S3P) to produce enolpyruvyl shikimate-3-phosphate and inorganic phosphate.</text>
</comment>
<evidence type="ECO:0000256" key="5">
    <source>
        <dbReference type="ARBA" id="ARBA00023141"/>
    </source>
</evidence>
<dbReference type="EC" id="2.5.1.19" evidence="7"/>
<dbReference type="eggNOG" id="COG0128">
    <property type="taxonomic scope" value="Bacteria"/>
</dbReference>
<feature type="binding site" evidence="7">
    <location>
        <position position="212"/>
    </location>
    <ligand>
        <name>3-phosphoshikimate</name>
        <dbReference type="ChEBI" id="CHEBI:145989"/>
    </ligand>
</feature>
<feature type="binding site" evidence="7">
    <location>
        <position position="482"/>
    </location>
    <ligand>
        <name>phosphoenolpyruvate</name>
        <dbReference type="ChEBI" id="CHEBI:58702"/>
    </ligand>
</feature>
<feature type="binding site" evidence="7">
    <location>
        <position position="213"/>
    </location>
    <ligand>
        <name>3-phosphoshikimate</name>
        <dbReference type="ChEBI" id="CHEBI:145989"/>
    </ligand>
</feature>
<dbReference type="PROSITE" id="PS00885">
    <property type="entry name" value="EPSP_SYNTHASE_2"/>
    <property type="match status" value="1"/>
</dbReference>
<dbReference type="AlphaFoldDB" id="A0A087EDS1"/>
<comment type="caution">
    <text evidence="7">Lacks conserved residue(s) required for the propagation of feature annotation.</text>
</comment>